<dbReference type="PANTHER" id="PTHR30273:SF2">
    <property type="entry name" value="PROTEIN FECR"/>
    <property type="match status" value="1"/>
</dbReference>
<dbReference type="PANTHER" id="PTHR30273">
    <property type="entry name" value="PERIPLASMIC SIGNAL SENSOR AND SIGMA FACTOR ACTIVATOR FECR-RELATED"/>
    <property type="match status" value="1"/>
</dbReference>
<dbReference type="Proteomes" id="UP001595886">
    <property type="component" value="Unassembled WGS sequence"/>
</dbReference>
<dbReference type="Gene3D" id="3.55.50.30">
    <property type="match status" value="1"/>
</dbReference>
<keyword evidence="1" id="KW-1133">Transmembrane helix</keyword>
<feature type="domain" description="FecR protein" evidence="2">
    <location>
        <begin position="116"/>
        <end position="207"/>
    </location>
</feature>
<dbReference type="InterPro" id="IPR012373">
    <property type="entry name" value="Ferrdict_sens_TM"/>
</dbReference>
<evidence type="ECO:0000313" key="4">
    <source>
        <dbReference type="EMBL" id="MFC4819963.1"/>
    </source>
</evidence>
<comment type="caution">
    <text evidence="4">The sequence shown here is derived from an EMBL/GenBank/DDBJ whole genome shotgun (WGS) entry which is preliminary data.</text>
</comment>
<feature type="domain" description="FecR N-terminal" evidence="3">
    <location>
        <begin position="9"/>
        <end position="49"/>
    </location>
</feature>
<dbReference type="Gene3D" id="2.60.120.1440">
    <property type="match status" value="1"/>
</dbReference>
<gene>
    <name evidence="4" type="ORF">ACFO6Q_06490</name>
</gene>
<dbReference type="InterPro" id="IPR032623">
    <property type="entry name" value="FecR_N"/>
</dbReference>
<dbReference type="PIRSF" id="PIRSF018266">
    <property type="entry name" value="FecR"/>
    <property type="match status" value="1"/>
</dbReference>
<feature type="transmembrane region" description="Helical" evidence="1">
    <location>
        <begin position="86"/>
        <end position="107"/>
    </location>
</feature>
<dbReference type="Pfam" id="PF16220">
    <property type="entry name" value="DUF4880"/>
    <property type="match status" value="1"/>
</dbReference>
<dbReference type="RefSeq" id="WP_380019776.1">
    <property type="nucleotide sequence ID" value="NZ_JBHSHD010000006.1"/>
</dbReference>
<reference evidence="5" key="1">
    <citation type="journal article" date="2019" name="Int. J. Syst. Evol. Microbiol.">
        <title>The Global Catalogue of Microorganisms (GCM) 10K type strain sequencing project: providing services to taxonomists for standard genome sequencing and annotation.</title>
        <authorList>
            <consortium name="The Broad Institute Genomics Platform"/>
            <consortium name="The Broad Institute Genome Sequencing Center for Infectious Disease"/>
            <person name="Wu L."/>
            <person name="Ma J."/>
        </authorList>
    </citation>
    <scope>NUCLEOTIDE SEQUENCE [LARGE SCALE GENOMIC DNA]</scope>
    <source>
        <strain evidence="5">CCUG 30340</strain>
    </source>
</reference>
<evidence type="ECO:0000259" key="2">
    <source>
        <dbReference type="Pfam" id="PF04773"/>
    </source>
</evidence>
<protein>
    <submittedName>
        <fullName evidence="4">FecR family protein</fullName>
    </submittedName>
</protein>
<evidence type="ECO:0000313" key="5">
    <source>
        <dbReference type="Proteomes" id="UP001595886"/>
    </source>
</evidence>
<dbReference type="EMBL" id="JBHSHD010000006">
    <property type="protein sequence ID" value="MFC4819963.1"/>
    <property type="molecule type" value="Genomic_DNA"/>
</dbReference>
<keyword evidence="1" id="KW-0812">Transmembrane</keyword>
<organism evidence="4 5">
    <name type="scientific">Dokdonella ginsengisoli</name>
    <dbReference type="NCBI Taxonomy" id="363846"/>
    <lineage>
        <taxon>Bacteria</taxon>
        <taxon>Pseudomonadati</taxon>
        <taxon>Pseudomonadota</taxon>
        <taxon>Gammaproteobacteria</taxon>
        <taxon>Lysobacterales</taxon>
        <taxon>Rhodanobacteraceae</taxon>
        <taxon>Dokdonella</taxon>
    </lineage>
</organism>
<keyword evidence="1" id="KW-0472">Membrane</keyword>
<sequence>MSSERIDETAADWFARLLSPDCTERDRDAFEAWCAQSEAHADAFAAVAQCHADAAVLKNDERMRAGARAARYAVSARTRHRRPARLAGFAAAAALVLAVGAGVLWTARSEKTQSFRYATTVGEQRRVELADGTHVQLDTDTQLDVRFDASSRELRLDRGRIDIEVAADAKRPFSVRSGRGVVHDIGTQFQVARYGGDVTVTLLSGLVSVALAEPASPQENRVLAPGEELHIGDRGDLGWPTRVDLDVVSGWTRGVLTFKDRRLGDLLDEMNRYSETKIRIADPALSSLVVSGVFRTGDQSSLLQALRAGWSIRSRHVSDREIELSHE</sequence>
<dbReference type="Pfam" id="PF04773">
    <property type="entry name" value="FecR"/>
    <property type="match status" value="1"/>
</dbReference>
<proteinExistence type="predicted"/>
<keyword evidence="5" id="KW-1185">Reference proteome</keyword>
<accession>A0ABV9QRI9</accession>
<name>A0ABV9QRI9_9GAMM</name>
<evidence type="ECO:0000256" key="1">
    <source>
        <dbReference type="SAM" id="Phobius"/>
    </source>
</evidence>
<evidence type="ECO:0000259" key="3">
    <source>
        <dbReference type="Pfam" id="PF16220"/>
    </source>
</evidence>
<dbReference type="InterPro" id="IPR006860">
    <property type="entry name" value="FecR"/>
</dbReference>